<dbReference type="Proteomes" id="UP000604273">
    <property type="component" value="Unassembled WGS sequence"/>
</dbReference>
<name>A0A8H4WMR9_9HYPO</name>
<protein>
    <submittedName>
        <fullName evidence="3">Uncharacterized protein</fullName>
    </submittedName>
</protein>
<proteinExistence type="predicted"/>
<evidence type="ECO:0000256" key="2">
    <source>
        <dbReference type="SAM" id="Phobius"/>
    </source>
</evidence>
<feature type="compositionally biased region" description="Polar residues" evidence="1">
    <location>
        <begin position="122"/>
        <end position="131"/>
    </location>
</feature>
<sequence length="186" mass="19715">MDAPNPRHGSHPSDSIPDAAYPNDSPYRPGDHSPQNMATPGASPSSPSPQSYSTQLPTHFGASIPAYSSPTTSPWSPAIPSSPPPPYDPSRPPAIYSPLAPPSPISPPPPQYPPSTPWPYPQGSSAGSSLNAPYKMGPVATARARRKRKLQILALALCAVMIFFVALIMGILMGVVKVQWKNNNDD</sequence>
<comment type="caution">
    <text evidence="3">The sequence shown here is derived from an EMBL/GenBank/DDBJ whole genome shotgun (WGS) entry which is preliminary data.</text>
</comment>
<feature type="compositionally biased region" description="Pro residues" evidence="1">
    <location>
        <begin position="80"/>
        <end position="92"/>
    </location>
</feature>
<dbReference type="AlphaFoldDB" id="A0A8H4WMR9"/>
<dbReference type="EMBL" id="JABFAI010000611">
    <property type="protein sequence ID" value="KAF4943264.1"/>
    <property type="molecule type" value="Genomic_DNA"/>
</dbReference>
<evidence type="ECO:0000313" key="3">
    <source>
        <dbReference type="EMBL" id="KAF4943264.1"/>
    </source>
</evidence>
<reference evidence="3" key="2">
    <citation type="submission" date="2020-05" db="EMBL/GenBank/DDBJ databases">
        <authorList>
            <person name="Kim H.-S."/>
            <person name="Proctor R.H."/>
            <person name="Brown D.W."/>
        </authorList>
    </citation>
    <scope>NUCLEOTIDE SEQUENCE</scope>
    <source>
        <strain evidence="3">NRRL 45417</strain>
    </source>
</reference>
<evidence type="ECO:0000313" key="4">
    <source>
        <dbReference type="Proteomes" id="UP000604273"/>
    </source>
</evidence>
<reference evidence="3" key="1">
    <citation type="journal article" date="2020" name="BMC Genomics">
        <title>Correction to: Identification and distribution of gene clusters required for synthesis of sphingolipid metabolism inhibitors in diverse species of the filamentous fungus Fusarium.</title>
        <authorList>
            <person name="Kim H.S."/>
            <person name="Lohmar J.M."/>
            <person name="Busman M."/>
            <person name="Brown D.W."/>
            <person name="Naumann T.A."/>
            <person name="Divon H.H."/>
            <person name="Lysoe E."/>
            <person name="Uhlig S."/>
            <person name="Proctor R.H."/>
        </authorList>
    </citation>
    <scope>NUCLEOTIDE SEQUENCE</scope>
    <source>
        <strain evidence="3">NRRL 45417</strain>
    </source>
</reference>
<gene>
    <name evidence="3" type="ORF">FGADI_13524</name>
</gene>
<keyword evidence="2" id="KW-0472">Membrane</keyword>
<organism evidence="3 4">
    <name type="scientific">Fusarium gaditjirri</name>
    <dbReference type="NCBI Taxonomy" id="282569"/>
    <lineage>
        <taxon>Eukaryota</taxon>
        <taxon>Fungi</taxon>
        <taxon>Dikarya</taxon>
        <taxon>Ascomycota</taxon>
        <taxon>Pezizomycotina</taxon>
        <taxon>Sordariomycetes</taxon>
        <taxon>Hypocreomycetidae</taxon>
        <taxon>Hypocreales</taxon>
        <taxon>Nectriaceae</taxon>
        <taxon>Fusarium</taxon>
        <taxon>Fusarium nisikadoi species complex</taxon>
    </lineage>
</organism>
<keyword evidence="2" id="KW-0812">Transmembrane</keyword>
<feature type="compositionally biased region" description="Low complexity" evidence="1">
    <location>
        <begin position="65"/>
        <end position="79"/>
    </location>
</feature>
<accession>A0A8H4WMR9</accession>
<feature type="region of interest" description="Disordered" evidence="1">
    <location>
        <begin position="1"/>
        <end position="132"/>
    </location>
</feature>
<feature type="transmembrane region" description="Helical" evidence="2">
    <location>
        <begin position="152"/>
        <end position="176"/>
    </location>
</feature>
<dbReference type="OrthoDB" id="4899684at2759"/>
<dbReference type="PRINTS" id="PR01217">
    <property type="entry name" value="PRICHEXTENSN"/>
</dbReference>
<keyword evidence="4" id="KW-1185">Reference proteome</keyword>
<evidence type="ECO:0000256" key="1">
    <source>
        <dbReference type="SAM" id="MobiDB-lite"/>
    </source>
</evidence>
<feature type="compositionally biased region" description="Low complexity" evidence="1">
    <location>
        <begin position="43"/>
        <end position="53"/>
    </location>
</feature>
<feature type="compositionally biased region" description="Pro residues" evidence="1">
    <location>
        <begin position="99"/>
        <end position="120"/>
    </location>
</feature>
<keyword evidence="2" id="KW-1133">Transmembrane helix</keyword>